<reference evidence="2" key="1">
    <citation type="submission" date="2017-03" db="EMBL/GenBank/DDBJ databases">
        <title>Phytopthora megakarya and P. palmivora, two closely related causual agents of cacao black pod achieved similar genome size and gene model numbers by different mechanisms.</title>
        <authorList>
            <person name="Ali S."/>
            <person name="Shao J."/>
            <person name="Larry D.J."/>
            <person name="Kronmiller B."/>
            <person name="Shen D."/>
            <person name="Strem M.D."/>
            <person name="Melnick R.L."/>
            <person name="Guiltinan M.J."/>
            <person name="Tyler B.M."/>
            <person name="Meinhardt L.W."/>
            <person name="Bailey B.A."/>
        </authorList>
    </citation>
    <scope>NUCLEOTIDE SEQUENCE [LARGE SCALE GENOMIC DNA]</scope>
    <source>
        <strain evidence="2">zdho120</strain>
    </source>
</reference>
<proteinExistence type="predicted"/>
<evidence type="ECO:0000313" key="1">
    <source>
        <dbReference type="EMBL" id="OWY94417.1"/>
    </source>
</evidence>
<keyword evidence="2" id="KW-1185">Reference proteome</keyword>
<gene>
    <name evidence="1" type="ORF">PHMEG_00035861</name>
</gene>
<dbReference type="AlphaFoldDB" id="A0A225UMF0"/>
<accession>A0A225UMF0</accession>
<dbReference type="OrthoDB" id="128748at2759"/>
<protein>
    <submittedName>
        <fullName evidence="1">Uncharacterized protein</fullName>
    </submittedName>
</protein>
<organism evidence="1 2">
    <name type="scientific">Phytophthora megakarya</name>
    <dbReference type="NCBI Taxonomy" id="4795"/>
    <lineage>
        <taxon>Eukaryota</taxon>
        <taxon>Sar</taxon>
        <taxon>Stramenopiles</taxon>
        <taxon>Oomycota</taxon>
        <taxon>Peronosporomycetes</taxon>
        <taxon>Peronosporales</taxon>
        <taxon>Peronosporaceae</taxon>
        <taxon>Phytophthora</taxon>
    </lineage>
</organism>
<sequence length="236" mass="25853">MPPTTPLTGDYLLLFPEDVKRKVETPFYGLVVATTRSSVRVDSVTTTVPGSYTVSKSIASKRQVPSEEAEGDQPGTWLRKGVFVRSGSFHYYGQVVNQEGNRIRVATYLGEKECALQQIVGEVYPVVAVIMGSQRWSVRQWAQSTLEEVHDRLLDAILKGHSGAPVTAEGLSALVPGLKDRRNVVGLSALVPGLKDRRNVVAEWLDPASGASQTMSLEHVVRYVFYVDGKRAIPAN</sequence>
<name>A0A225UMF0_9STRA</name>
<evidence type="ECO:0000313" key="2">
    <source>
        <dbReference type="Proteomes" id="UP000198211"/>
    </source>
</evidence>
<comment type="caution">
    <text evidence="1">The sequence shown here is derived from an EMBL/GenBank/DDBJ whole genome shotgun (WGS) entry which is preliminary data.</text>
</comment>
<dbReference type="Proteomes" id="UP000198211">
    <property type="component" value="Unassembled WGS sequence"/>
</dbReference>
<dbReference type="EMBL" id="NBNE01014415">
    <property type="protein sequence ID" value="OWY94417.1"/>
    <property type="molecule type" value="Genomic_DNA"/>
</dbReference>
<feature type="non-terminal residue" evidence="1">
    <location>
        <position position="236"/>
    </location>
</feature>